<keyword evidence="3" id="KW-0547">Nucleotide-binding</keyword>
<dbReference type="InterPro" id="IPR041118">
    <property type="entry name" value="Rx_N"/>
</dbReference>
<evidence type="ECO:0000259" key="9">
    <source>
        <dbReference type="Pfam" id="PF25019"/>
    </source>
</evidence>
<keyword evidence="4" id="KW-0611">Plant defense</keyword>
<dbReference type="GO" id="GO:0043531">
    <property type="term" value="F:ADP binding"/>
    <property type="evidence" value="ECO:0007669"/>
    <property type="project" value="InterPro"/>
</dbReference>
<feature type="domain" description="Disease resistance N-terminal" evidence="7">
    <location>
        <begin position="5"/>
        <end position="87"/>
    </location>
</feature>
<dbReference type="PANTHER" id="PTHR36766">
    <property type="entry name" value="PLANT BROAD-SPECTRUM MILDEW RESISTANCE PROTEIN RPW8"/>
    <property type="match status" value="1"/>
</dbReference>
<reference evidence="10 11" key="2">
    <citation type="journal article" date="2017" name="Front. Plant Sci.">
        <title>Gene Classification and Mining of Molecular Markers Useful in Red Clover (Trifolium pratense) Breeding.</title>
        <authorList>
            <person name="Istvanek J."/>
            <person name="Dluhosova J."/>
            <person name="Dluhos P."/>
            <person name="Patkova L."/>
            <person name="Nedelnik J."/>
            <person name="Repkova J."/>
        </authorList>
    </citation>
    <scope>NUCLEOTIDE SEQUENCE [LARGE SCALE GENOMIC DNA]</scope>
    <source>
        <strain evidence="11">cv. Tatra</strain>
        <tissue evidence="10">Young leaves</tissue>
    </source>
</reference>
<dbReference type="InterPro" id="IPR002182">
    <property type="entry name" value="NB-ARC"/>
</dbReference>
<dbReference type="GO" id="GO:0051707">
    <property type="term" value="P:response to other organism"/>
    <property type="evidence" value="ECO:0007669"/>
    <property type="project" value="UniProtKB-ARBA"/>
</dbReference>
<dbReference type="InterPro" id="IPR032675">
    <property type="entry name" value="LRR_dom_sf"/>
</dbReference>
<dbReference type="PRINTS" id="PR00364">
    <property type="entry name" value="DISEASERSIST"/>
</dbReference>
<feature type="domain" description="NB-ARC" evidence="6">
    <location>
        <begin position="172"/>
        <end position="342"/>
    </location>
</feature>
<evidence type="ECO:0000313" key="11">
    <source>
        <dbReference type="Proteomes" id="UP000236291"/>
    </source>
</evidence>
<dbReference type="Gene3D" id="1.20.5.4130">
    <property type="match status" value="1"/>
</dbReference>
<evidence type="ECO:0000256" key="4">
    <source>
        <dbReference type="ARBA" id="ARBA00022821"/>
    </source>
</evidence>
<accession>A0A2K3NPB0</accession>
<evidence type="ECO:0000256" key="2">
    <source>
        <dbReference type="ARBA" id="ARBA00022737"/>
    </source>
</evidence>
<evidence type="ECO:0000313" key="10">
    <source>
        <dbReference type="EMBL" id="PNY04860.1"/>
    </source>
</evidence>
<dbReference type="PANTHER" id="PTHR36766:SF42">
    <property type="entry name" value="NB-ARC DOMAIN DISEASE RESISTANCE PROTEIN"/>
    <property type="match status" value="1"/>
</dbReference>
<dbReference type="GO" id="GO:0005524">
    <property type="term" value="F:ATP binding"/>
    <property type="evidence" value="ECO:0007669"/>
    <property type="project" value="UniProtKB-KW"/>
</dbReference>
<dbReference type="InterPro" id="IPR042197">
    <property type="entry name" value="Apaf_helical"/>
</dbReference>
<dbReference type="Gene3D" id="3.80.10.10">
    <property type="entry name" value="Ribonuclease Inhibitor"/>
    <property type="match status" value="3"/>
</dbReference>
<dbReference type="CDD" id="cd14798">
    <property type="entry name" value="RX-CC_like"/>
    <property type="match status" value="1"/>
</dbReference>
<dbReference type="InterPro" id="IPR036388">
    <property type="entry name" value="WH-like_DNA-bd_sf"/>
</dbReference>
<dbReference type="InterPro" id="IPR038005">
    <property type="entry name" value="RX-like_CC"/>
</dbReference>
<dbReference type="GO" id="GO:0006952">
    <property type="term" value="P:defense response"/>
    <property type="evidence" value="ECO:0007669"/>
    <property type="project" value="UniProtKB-KW"/>
</dbReference>
<gene>
    <name evidence="10" type="ORF">L195_g001291</name>
</gene>
<evidence type="ECO:0000259" key="6">
    <source>
        <dbReference type="Pfam" id="PF00931"/>
    </source>
</evidence>
<dbReference type="AlphaFoldDB" id="A0A2K3NPB0"/>
<sequence>MAEAVLEIVLHNLSSLIHKEIALFLGFQQDFNTLSSLLTTIKATLDDAEEQQFSNRAIKDWLLKLKDAAHVLDDILDECATQVLELDHGGFQCGPSHKVLSSCLLSIHPKHVSFRYKIAKKMKRIRERLDEIAEERSKFHLTEIARERRSRVLDWRQTTSIISQPQVYGRNEDKDKIVDFLVDDAYALDDLSVYPIVGLGGLGKTTLAQIIFNHERVVNHFELRIWVCVSEDFSLKRMTKAIIESASGRACEDLDLEPLQRNLLDFLQRKRFLLVLDDVWDDEQENWQRLKSVLACGGKGASVLVTTRLPKVAATVGTMSSHDLSILSDNDCWELFKQRVFGPNEEEHAELVVIGKEIVKKCGGVPLAAIALGSLLRFKRDENEWLYVKESKLWSLQGENSVMHALKLSYLNLPVNLRQCFAFCSLFPKDHIINKQYLIELWMANGFISSNVMVEAEDIGNEVCNELHWRSFFQDIVRDEFGKITAFKMHDLVHDLAQSVAEEVCCITNDDGVPNMCKRILHLSIYRNKSFEEVDNIRLRGIKSLKTCVTQFTDQVPPHILKSNLLRVLEFQRRNVLSSSIGHLKYLRLPPDIRKLTSLRTLSMYPVGKKSGFLLAELGQLNLKGDLHITHMERVKSVLHAREANMLSKHLNQLQLSWAENGESQSQDNVEQILEVLQPHLQELQILNVIGYTGAHFPQWMSSASLKFLNSLKLIGCKSCFHLPQLGKLPSLKNLTVSNMSRVIFIDEDSYGSGFTTGFIALELLILVDLPNLMRLSREDRENMFPRLSRLLVTECPKLLGLPFLPSLKDLNVEENCNQVLLNSFPKHHSLESLVVRDNKDLTCFPDGMLRNLTSLKMLAIDRFSKLEQLPTEIINLNAIYINDCDNLESLTDEVLQGFHSLKIFEIRRCKKFDLSAGFQYLTCLERLVIENCPEVKGFDEALQHMNSLQSLTLLNLPNLASLPDWIGNLSLLCELHMTGCPKLRFLPMNIQRLTNLKSLRIYDCSELGKRCEKEIGVQVVQFDQGYMPMTCLLYSGKKIDRILCCFYAAKCFLDGLFSGSNSSIVFKKEVSLMEWLSLDQIPHANAIMNTLFGSTGSRLLDEVTIVAVTSFCSCRNAKC</sequence>
<dbReference type="Gene3D" id="1.10.8.430">
    <property type="entry name" value="Helical domain of apoptotic protease-activating factors"/>
    <property type="match status" value="1"/>
</dbReference>
<dbReference type="Gene3D" id="3.40.50.300">
    <property type="entry name" value="P-loop containing nucleotide triphosphate hydrolases"/>
    <property type="match status" value="1"/>
</dbReference>
<organism evidence="10 11">
    <name type="scientific">Trifolium pratense</name>
    <name type="common">Red clover</name>
    <dbReference type="NCBI Taxonomy" id="57577"/>
    <lineage>
        <taxon>Eukaryota</taxon>
        <taxon>Viridiplantae</taxon>
        <taxon>Streptophyta</taxon>
        <taxon>Embryophyta</taxon>
        <taxon>Tracheophyta</taxon>
        <taxon>Spermatophyta</taxon>
        <taxon>Magnoliopsida</taxon>
        <taxon>eudicotyledons</taxon>
        <taxon>Gunneridae</taxon>
        <taxon>Pentapetalae</taxon>
        <taxon>rosids</taxon>
        <taxon>fabids</taxon>
        <taxon>Fabales</taxon>
        <taxon>Fabaceae</taxon>
        <taxon>Papilionoideae</taxon>
        <taxon>50 kb inversion clade</taxon>
        <taxon>NPAAA clade</taxon>
        <taxon>Hologalegina</taxon>
        <taxon>IRL clade</taxon>
        <taxon>Trifolieae</taxon>
        <taxon>Trifolium</taxon>
    </lineage>
</organism>
<evidence type="ECO:0000259" key="7">
    <source>
        <dbReference type="Pfam" id="PF18052"/>
    </source>
</evidence>
<evidence type="ECO:0000256" key="3">
    <source>
        <dbReference type="ARBA" id="ARBA00022741"/>
    </source>
</evidence>
<dbReference type="Pfam" id="PF23559">
    <property type="entry name" value="WHD_DRP"/>
    <property type="match status" value="1"/>
</dbReference>
<dbReference type="InterPro" id="IPR058922">
    <property type="entry name" value="WHD_DRP"/>
</dbReference>
<dbReference type="Proteomes" id="UP000236291">
    <property type="component" value="Unassembled WGS sequence"/>
</dbReference>
<dbReference type="SUPFAM" id="SSF52058">
    <property type="entry name" value="L domain-like"/>
    <property type="match status" value="2"/>
</dbReference>
<dbReference type="Pfam" id="PF25019">
    <property type="entry name" value="LRR_R13L1-DRL21"/>
    <property type="match status" value="1"/>
</dbReference>
<name>A0A2K3NPB0_TRIPR</name>
<evidence type="ECO:0000259" key="8">
    <source>
        <dbReference type="Pfam" id="PF23559"/>
    </source>
</evidence>
<dbReference type="EMBL" id="ASHM01000514">
    <property type="protein sequence ID" value="PNY04860.1"/>
    <property type="molecule type" value="Genomic_DNA"/>
</dbReference>
<comment type="caution">
    <text evidence="10">The sequence shown here is derived from an EMBL/GenBank/DDBJ whole genome shotgun (WGS) entry which is preliminary data.</text>
</comment>
<dbReference type="Pfam" id="PF00931">
    <property type="entry name" value="NB-ARC"/>
    <property type="match status" value="1"/>
</dbReference>
<dbReference type="Gene3D" id="1.10.10.10">
    <property type="entry name" value="Winged helix-like DNA-binding domain superfamily/Winged helix DNA-binding domain"/>
    <property type="match status" value="1"/>
</dbReference>
<keyword evidence="1" id="KW-0433">Leucine-rich repeat</keyword>
<dbReference type="InterPro" id="IPR056789">
    <property type="entry name" value="LRR_R13L1-DRL21"/>
</dbReference>
<feature type="domain" description="Disease resistance protein winged helix" evidence="8">
    <location>
        <begin position="426"/>
        <end position="497"/>
    </location>
</feature>
<dbReference type="FunFam" id="3.40.50.300:FF:001091">
    <property type="entry name" value="Probable disease resistance protein At1g61300"/>
    <property type="match status" value="1"/>
</dbReference>
<dbReference type="SUPFAM" id="SSF52540">
    <property type="entry name" value="P-loop containing nucleoside triphosphate hydrolases"/>
    <property type="match status" value="1"/>
</dbReference>
<evidence type="ECO:0000256" key="1">
    <source>
        <dbReference type="ARBA" id="ARBA00022614"/>
    </source>
</evidence>
<protein>
    <submittedName>
        <fullName evidence="10">Disease resistance protein rga3-like</fullName>
    </submittedName>
</protein>
<dbReference type="FunFam" id="1.10.10.10:FF:000322">
    <property type="entry name" value="Probable disease resistance protein At1g63360"/>
    <property type="match status" value="1"/>
</dbReference>
<keyword evidence="2" id="KW-0677">Repeat</keyword>
<dbReference type="STRING" id="57577.A0A2K3NPB0"/>
<keyword evidence="5" id="KW-0067">ATP-binding</keyword>
<proteinExistence type="predicted"/>
<feature type="domain" description="R13L1/DRL21-like LRR repeat region" evidence="9">
    <location>
        <begin position="615"/>
        <end position="740"/>
    </location>
</feature>
<dbReference type="InterPro" id="IPR027417">
    <property type="entry name" value="P-loop_NTPase"/>
</dbReference>
<reference evidence="10 11" key="1">
    <citation type="journal article" date="2014" name="Am. J. Bot.">
        <title>Genome assembly and annotation for red clover (Trifolium pratense; Fabaceae).</title>
        <authorList>
            <person name="Istvanek J."/>
            <person name="Jaros M."/>
            <person name="Krenek A."/>
            <person name="Repkova J."/>
        </authorList>
    </citation>
    <scope>NUCLEOTIDE SEQUENCE [LARGE SCALE GENOMIC DNA]</scope>
    <source>
        <strain evidence="11">cv. Tatra</strain>
        <tissue evidence="10">Young leaves</tissue>
    </source>
</reference>
<evidence type="ECO:0000256" key="5">
    <source>
        <dbReference type="ARBA" id="ARBA00022840"/>
    </source>
</evidence>
<dbReference type="Pfam" id="PF18052">
    <property type="entry name" value="Rx_N"/>
    <property type="match status" value="1"/>
</dbReference>